<evidence type="ECO:0000256" key="7">
    <source>
        <dbReference type="ARBA" id="ARBA00023029"/>
    </source>
</evidence>
<keyword evidence="5" id="KW-0547">Nucleotide-binding</keyword>
<comment type="caution">
    <text evidence="11">The sequence shown here is derived from an EMBL/GenBank/DDBJ whole genome shotgun (WGS) entry which is preliminary data.</text>
</comment>
<dbReference type="InterPro" id="IPR013506">
    <property type="entry name" value="Topo_IIA_bsu_dom2"/>
</dbReference>
<dbReference type="PRINTS" id="PR01159">
    <property type="entry name" value="DNAGYRASEB"/>
</dbReference>
<evidence type="ECO:0000256" key="9">
    <source>
        <dbReference type="ARBA" id="ARBA00023235"/>
    </source>
</evidence>
<feature type="domain" description="Histidine kinase/HSP90-like ATPase" evidence="10">
    <location>
        <begin position="35"/>
        <end position="179"/>
    </location>
</feature>
<dbReference type="InterPro" id="IPR036890">
    <property type="entry name" value="HATPase_C_sf"/>
</dbReference>
<accession>A0A930EHS9</accession>
<proteinExistence type="inferred from homology"/>
<dbReference type="Proteomes" id="UP000722050">
    <property type="component" value="Unassembled WGS sequence"/>
</dbReference>
<keyword evidence="9" id="KW-0413">Isomerase</keyword>
<sequence length="317" mass="35563">MSAENKQNKYDASQITVLEGLEPVRVRPGMYIGSTGPAGLHHLVYEIVDNSVDEALAGYCKHITVTINEDNSITVTDDGRGMPVDIHPKLGIPAVEVIHTQLHAGGKFGDGGYKVSGGLHGVGASVVNALSTHMIVEVKRNGNLYKQEYKRGKTVTELEIIGTSKETGSKTTFWPDAEIFDETVFDYDTLQRRMREMAFLNKGLRISIEDKREGKKKKESFHYEGGIIEFVQYLNKNKGVVNNKIFYFEYEKEGYEVEVAMQYTDRYSELTLSYANNINTIEGGFHLVGFRAALTRTINDYARRTKLLKDNDDSLQG</sequence>
<dbReference type="CDD" id="cd16928">
    <property type="entry name" value="HATPase_GyrB-like"/>
    <property type="match status" value="1"/>
</dbReference>
<dbReference type="InterPro" id="IPR001241">
    <property type="entry name" value="Topo_IIA"/>
</dbReference>
<evidence type="ECO:0000256" key="3">
    <source>
        <dbReference type="ARBA" id="ARBA00010708"/>
    </source>
</evidence>
<dbReference type="EC" id="5.6.2.2" evidence="4"/>
<dbReference type="InterPro" id="IPR014721">
    <property type="entry name" value="Ribsml_uS5_D2-typ_fold_subgr"/>
</dbReference>
<name>A0A930EHS9_9FIRM</name>
<evidence type="ECO:0000256" key="1">
    <source>
        <dbReference type="ARBA" id="ARBA00000185"/>
    </source>
</evidence>
<dbReference type="SUPFAM" id="SSF55874">
    <property type="entry name" value="ATPase domain of HSP90 chaperone/DNA topoisomerase II/histidine kinase"/>
    <property type="match status" value="1"/>
</dbReference>
<dbReference type="Pfam" id="PF00204">
    <property type="entry name" value="DNA_gyraseB"/>
    <property type="match status" value="1"/>
</dbReference>
<dbReference type="InterPro" id="IPR020568">
    <property type="entry name" value="Ribosomal_Su5_D2-typ_SF"/>
</dbReference>
<comment type="catalytic activity">
    <reaction evidence="1">
        <text>ATP-dependent breakage, passage and rejoining of double-stranded DNA.</text>
        <dbReference type="EC" id="5.6.2.2"/>
    </reaction>
</comment>
<evidence type="ECO:0000259" key="10">
    <source>
        <dbReference type="SMART" id="SM00387"/>
    </source>
</evidence>
<organism evidence="11 12">
    <name type="scientific">Mogibacterium diversum</name>
    <dbReference type="NCBI Taxonomy" id="114527"/>
    <lineage>
        <taxon>Bacteria</taxon>
        <taxon>Bacillati</taxon>
        <taxon>Bacillota</taxon>
        <taxon>Clostridia</taxon>
        <taxon>Peptostreptococcales</taxon>
        <taxon>Anaerovoracaceae</taxon>
        <taxon>Mogibacterium</taxon>
    </lineage>
</organism>
<dbReference type="GO" id="GO:0003918">
    <property type="term" value="F:DNA topoisomerase type II (double strand cut, ATP-hydrolyzing) activity"/>
    <property type="evidence" value="ECO:0007669"/>
    <property type="project" value="UniProtKB-EC"/>
</dbReference>
<reference evidence="11" key="1">
    <citation type="submission" date="2020-04" db="EMBL/GenBank/DDBJ databases">
        <title>Deep metagenomics examines the oral microbiome during advanced dental caries in children, revealing novel taxa and co-occurrences with host molecules.</title>
        <authorList>
            <person name="Baker J.L."/>
            <person name="Morton J.T."/>
            <person name="Dinis M."/>
            <person name="Alvarez R."/>
            <person name="Tran N.C."/>
            <person name="Knight R."/>
            <person name="Edlund A."/>
        </authorList>
    </citation>
    <scope>NUCLEOTIDE SEQUENCE</scope>
    <source>
        <strain evidence="11">JCVI_24_bin.8</strain>
    </source>
</reference>
<keyword evidence="7" id="KW-0799">Topoisomerase</keyword>
<dbReference type="Gene3D" id="3.30.565.10">
    <property type="entry name" value="Histidine kinase-like ATPase, C-terminal domain"/>
    <property type="match status" value="1"/>
</dbReference>
<evidence type="ECO:0000256" key="5">
    <source>
        <dbReference type="ARBA" id="ARBA00022741"/>
    </source>
</evidence>
<dbReference type="InterPro" id="IPR000565">
    <property type="entry name" value="Topo_IIA_B"/>
</dbReference>
<dbReference type="FunFam" id="3.30.565.10:FF:000002">
    <property type="entry name" value="DNA gyrase subunit B"/>
    <property type="match status" value="1"/>
</dbReference>
<dbReference type="AlphaFoldDB" id="A0A930EHS9"/>
<dbReference type="GO" id="GO:0006265">
    <property type="term" value="P:DNA topological change"/>
    <property type="evidence" value="ECO:0007669"/>
    <property type="project" value="InterPro"/>
</dbReference>
<evidence type="ECO:0000256" key="6">
    <source>
        <dbReference type="ARBA" id="ARBA00022840"/>
    </source>
</evidence>
<dbReference type="InterPro" id="IPR003594">
    <property type="entry name" value="HATPase_dom"/>
</dbReference>
<dbReference type="PANTHER" id="PTHR45866:SF1">
    <property type="entry name" value="DNA GYRASE SUBUNIT B, MITOCHONDRIAL"/>
    <property type="match status" value="1"/>
</dbReference>
<dbReference type="PANTHER" id="PTHR45866">
    <property type="entry name" value="DNA GYRASE/TOPOISOMERASE SUBUNIT B"/>
    <property type="match status" value="1"/>
</dbReference>
<gene>
    <name evidence="11" type="ORF">HXM71_06405</name>
</gene>
<feature type="non-terminal residue" evidence="11">
    <location>
        <position position="317"/>
    </location>
</feature>
<evidence type="ECO:0000256" key="2">
    <source>
        <dbReference type="ARBA" id="ARBA00001946"/>
    </source>
</evidence>
<dbReference type="EMBL" id="JABZQH010000251">
    <property type="protein sequence ID" value="MBF1352729.1"/>
    <property type="molecule type" value="Genomic_DNA"/>
</dbReference>
<dbReference type="SUPFAM" id="SSF54211">
    <property type="entry name" value="Ribosomal protein S5 domain 2-like"/>
    <property type="match status" value="1"/>
</dbReference>
<dbReference type="GO" id="GO:0005524">
    <property type="term" value="F:ATP binding"/>
    <property type="evidence" value="ECO:0007669"/>
    <property type="project" value="UniProtKB-KW"/>
</dbReference>
<dbReference type="Pfam" id="PF02518">
    <property type="entry name" value="HATPase_c"/>
    <property type="match status" value="1"/>
</dbReference>
<comment type="cofactor">
    <cofactor evidence="2">
        <name>Mg(2+)</name>
        <dbReference type="ChEBI" id="CHEBI:18420"/>
    </cofactor>
</comment>
<keyword evidence="8" id="KW-0238">DNA-binding</keyword>
<evidence type="ECO:0000313" key="12">
    <source>
        <dbReference type="Proteomes" id="UP000722050"/>
    </source>
</evidence>
<comment type="similarity">
    <text evidence="3">Belongs to the type II topoisomerase GyrB family.</text>
</comment>
<keyword evidence="6 11" id="KW-0067">ATP-binding</keyword>
<dbReference type="PRINTS" id="PR00418">
    <property type="entry name" value="TPI2FAMILY"/>
</dbReference>
<dbReference type="SMART" id="SM00433">
    <property type="entry name" value="TOP2c"/>
    <property type="match status" value="1"/>
</dbReference>
<evidence type="ECO:0000256" key="4">
    <source>
        <dbReference type="ARBA" id="ARBA00012895"/>
    </source>
</evidence>
<dbReference type="GO" id="GO:0003677">
    <property type="term" value="F:DNA binding"/>
    <property type="evidence" value="ECO:0007669"/>
    <property type="project" value="UniProtKB-KW"/>
</dbReference>
<dbReference type="Gene3D" id="3.30.230.10">
    <property type="match status" value="1"/>
</dbReference>
<evidence type="ECO:0000256" key="8">
    <source>
        <dbReference type="ARBA" id="ARBA00023125"/>
    </source>
</evidence>
<evidence type="ECO:0000313" key="11">
    <source>
        <dbReference type="EMBL" id="MBF1352729.1"/>
    </source>
</evidence>
<dbReference type="SMART" id="SM00387">
    <property type="entry name" value="HATPase_c"/>
    <property type="match status" value="1"/>
</dbReference>
<protein>
    <recommendedName>
        <fullName evidence="4">DNA topoisomerase (ATP-hydrolyzing)</fullName>
        <ecNumber evidence="4">5.6.2.2</ecNumber>
    </recommendedName>
</protein>